<dbReference type="SUPFAM" id="SSF52540">
    <property type="entry name" value="P-loop containing nucleoside triphosphate hydrolases"/>
    <property type="match status" value="2"/>
</dbReference>
<protein>
    <recommendedName>
        <fullName evidence="3">ATPase</fullName>
    </recommendedName>
</protein>
<dbReference type="AlphaFoldDB" id="A0A1M6LSB9"/>
<evidence type="ECO:0008006" key="3">
    <source>
        <dbReference type="Google" id="ProtNLM"/>
    </source>
</evidence>
<gene>
    <name evidence="1" type="ORF">SAMN02745883_00325</name>
</gene>
<dbReference type="InterPro" id="IPR027417">
    <property type="entry name" value="P-loop_NTPase"/>
</dbReference>
<sequence length="364" mass="41462">MMITRGNVRRVFPGGNTYKGFYSYYDYILEQEEANRIIVIKGGPGVGKSSFMKKLGDSMEKLGFDVEYHHCSSDNNSIDGVVFKEIGVALIDGTAPHVVDPKNPGGVDEIIHLGDFWDESKMIENKFNIIKYNTEVGRKFKRAYGYLAAAKGIYDNIQANIEEAIDYVLANKITEQLIIEIFGKIDFGNRIGKERHLFGSAITPDGIKDYLETIIKPNETVYVLRGEYDSVQSTILDNLSKIALNKGYDVEIFHNHFIPEKIDHIVIKDISVGITVSSKFDSIKYKTIYIDSCLNKSILKEREEEIKIDKEKFGELINLAVENIGCAKKLHDKMETFYIPNMDFTAIDLLREKTLQKILKWAKR</sequence>
<dbReference type="EMBL" id="FRAJ01000003">
    <property type="protein sequence ID" value="SHJ74053.1"/>
    <property type="molecule type" value="Genomic_DNA"/>
</dbReference>
<keyword evidence="2" id="KW-1185">Reference proteome</keyword>
<proteinExistence type="predicted"/>
<accession>A0A1M6LSB9</accession>
<dbReference type="Proteomes" id="UP000184082">
    <property type="component" value="Unassembled WGS sequence"/>
</dbReference>
<evidence type="ECO:0000313" key="1">
    <source>
        <dbReference type="EMBL" id="SHJ74053.1"/>
    </source>
</evidence>
<reference evidence="1 2" key="1">
    <citation type="submission" date="2016-11" db="EMBL/GenBank/DDBJ databases">
        <authorList>
            <person name="Jaros S."/>
            <person name="Januszkiewicz K."/>
            <person name="Wedrychowicz H."/>
        </authorList>
    </citation>
    <scope>NUCLEOTIDE SEQUENCE [LARGE SCALE GENOMIC DNA]</scope>
    <source>
        <strain evidence="1 2">DSM 14501</strain>
    </source>
</reference>
<evidence type="ECO:0000313" key="2">
    <source>
        <dbReference type="Proteomes" id="UP000184082"/>
    </source>
</evidence>
<name>A0A1M6LSB9_9FIRM</name>
<organism evidence="1 2">
    <name type="scientific">Caminicella sporogenes DSM 14501</name>
    <dbReference type="NCBI Taxonomy" id="1121266"/>
    <lineage>
        <taxon>Bacteria</taxon>
        <taxon>Bacillati</taxon>
        <taxon>Bacillota</taxon>
        <taxon>Clostridia</taxon>
        <taxon>Peptostreptococcales</taxon>
        <taxon>Caminicellaceae</taxon>
        <taxon>Caminicella</taxon>
    </lineage>
</organism>
<dbReference type="STRING" id="1121266.SAMN02745883_00325"/>